<dbReference type="InterPro" id="IPR057326">
    <property type="entry name" value="KR_dom"/>
</dbReference>
<feature type="region of interest" description="Disordered" evidence="4">
    <location>
        <begin position="25"/>
        <end position="50"/>
    </location>
</feature>
<dbReference type="SMART" id="SM00822">
    <property type="entry name" value="PKS_KR"/>
    <property type="match status" value="1"/>
</dbReference>
<proteinExistence type="inferred from homology"/>
<evidence type="ECO:0000259" key="5">
    <source>
        <dbReference type="SMART" id="SM00822"/>
    </source>
</evidence>
<evidence type="ECO:0000313" key="6">
    <source>
        <dbReference type="EMBL" id="RNL77610.1"/>
    </source>
</evidence>
<dbReference type="EMBL" id="RJSG01000003">
    <property type="protein sequence ID" value="RNL77610.1"/>
    <property type="molecule type" value="Genomic_DNA"/>
</dbReference>
<keyword evidence="7" id="KW-1185">Reference proteome</keyword>
<keyword evidence="2" id="KW-0560">Oxidoreductase</keyword>
<dbReference type="Pfam" id="PF13561">
    <property type="entry name" value="adh_short_C2"/>
    <property type="match status" value="1"/>
</dbReference>
<dbReference type="InterPro" id="IPR020904">
    <property type="entry name" value="Sc_DH/Rdtase_CS"/>
</dbReference>
<dbReference type="GO" id="GO:0016491">
    <property type="term" value="F:oxidoreductase activity"/>
    <property type="evidence" value="ECO:0007669"/>
    <property type="project" value="UniProtKB-KW"/>
</dbReference>
<dbReference type="PRINTS" id="PR00080">
    <property type="entry name" value="SDRFAMILY"/>
</dbReference>
<dbReference type="CDD" id="cd05233">
    <property type="entry name" value="SDR_c"/>
    <property type="match status" value="1"/>
</dbReference>
<dbReference type="AlphaFoldDB" id="A0A3N0DPP4"/>
<evidence type="ECO:0000256" key="4">
    <source>
        <dbReference type="SAM" id="MobiDB-lite"/>
    </source>
</evidence>
<sequence length="314" mass="32248">MATGCLPWSDGWSVALDRDRRALHDGGCRQPAHPSARRRALPIDGHRDRPAGGAVTNLDFTGRTVLLTGGAGGLGRACVETFLAGGATVVVCDLPSARLDALVDELGAGTRLHVVPLDLSDRANCARLPALACDAAGVSTLDVLVNAVGVMRTVPFVDITAEQWTRTLEINLSGVFATIQAAAQLMPDGGSIVTLSSVAGRSGRPNAADYAVTKTALLSLTKSAALALGPAIRVNAVCPGLFLTEMWDGIIRDRDAEFGPGAGQAYLDEVASKAPLGRPGAPSELAAAVAFLASDLASFVTGQALNVDGGLEMD</sequence>
<gene>
    <name evidence="6" type="ORF">EFL95_16510</name>
</gene>
<name>A0A3N0DPP4_9ACTN</name>
<dbReference type="PANTHER" id="PTHR24321:SF8">
    <property type="entry name" value="ESTRADIOL 17-BETA-DEHYDROGENASE 8-RELATED"/>
    <property type="match status" value="1"/>
</dbReference>
<dbReference type="Proteomes" id="UP000277094">
    <property type="component" value="Unassembled WGS sequence"/>
</dbReference>
<dbReference type="Gene3D" id="3.40.50.720">
    <property type="entry name" value="NAD(P)-binding Rossmann-like Domain"/>
    <property type="match status" value="1"/>
</dbReference>
<dbReference type="InterPro" id="IPR036291">
    <property type="entry name" value="NAD(P)-bd_dom_sf"/>
</dbReference>
<dbReference type="PANTHER" id="PTHR24321">
    <property type="entry name" value="DEHYDROGENASES, SHORT CHAIN"/>
    <property type="match status" value="1"/>
</dbReference>
<organism evidence="6 7">
    <name type="scientific">Nocardioides marmorisolisilvae</name>
    <dbReference type="NCBI Taxonomy" id="1542737"/>
    <lineage>
        <taxon>Bacteria</taxon>
        <taxon>Bacillati</taxon>
        <taxon>Actinomycetota</taxon>
        <taxon>Actinomycetes</taxon>
        <taxon>Propionibacteriales</taxon>
        <taxon>Nocardioidaceae</taxon>
        <taxon>Nocardioides</taxon>
    </lineage>
</organism>
<accession>A0A3N0DPP4</accession>
<dbReference type="OrthoDB" id="7064009at2"/>
<evidence type="ECO:0000256" key="1">
    <source>
        <dbReference type="ARBA" id="ARBA00006484"/>
    </source>
</evidence>
<reference evidence="6 7" key="1">
    <citation type="submission" date="2018-11" db="EMBL/GenBank/DDBJ databases">
        <authorList>
            <person name="Li F."/>
        </authorList>
    </citation>
    <scope>NUCLEOTIDE SEQUENCE [LARGE SCALE GENOMIC DNA]</scope>
    <source>
        <strain evidence="6 7">KIS18-7</strain>
    </source>
</reference>
<dbReference type="PRINTS" id="PR00081">
    <property type="entry name" value="GDHRDH"/>
</dbReference>
<evidence type="ECO:0000256" key="2">
    <source>
        <dbReference type="ARBA" id="ARBA00023002"/>
    </source>
</evidence>
<protein>
    <submittedName>
        <fullName evidence="6">SDR family oxidoreductase</fullName>
    </submittedName>
</protein>
<evidence type="ECO:0000313" key="7">
    <source>
        <dbReference type="Proteomes" id="UP000277094"/>
    </source>
</evidence>
<keyword evidence="3" id="KW-0520">NAD</keyword>
<dbReference type="SUPFAM" id="SSF51735">
    <property type="entry name" value="NAD(P)-binding Rossmann-fold domains"/>
    <property type="match status" value="1"/>
</dbReference>
<feature type="domain" description="Ketoreductase" evidence="5">
    <location>
        <begin position="63"/>
        <end position="240"/>
    </location>
</feature>
<dbReference type="InterPro" id="IPR002347">
    <property type="entry name" value="SDR_fam"/>
</dbReference>
<comment type="caution">
    <text evidence="6">The sequence shown here is derived from an EMBL/GenBank/DDBJ whole genome shotgun (WGS) entry which is preliminary data.</text>
</comment>
<dbReference type="PROSITE" id="PS00061">
    <property type="entry name" value="ADH_SHORT"/>
    <property type="match status" value="1"/>
</dbReference>
<comment type="similarity">
    <text evidence="1">Belongs to the short-chain dehydrogenases/reductases (SDR) family.</text>
</comment>
<dbReference type="FunFam" id="3.40.50.720:FF:000084">
    <property type="entry name" value="Short-chain dehydrogenase reductase"/>
    <property type="match status" value="1"/>
</dbReference>
<evidence type="ECO:0000256" key="3">
    <source>
        <dbReference type="ARBA" id="ARBA00023027"/>
    </source>
</evidence>